<keyword evidence="2" id="KW-1185">Reference proteome</keyword>
<protein>
    <submittedName>
        <fullName evidence="1">Gamma-glutamylcyclotransferase</fullName>
    </submittedName>
</protein>
<dbReference type="SUPFAM" id="SSF110857">
    <property type="entry name" value="Gamma-glutamyl cyclotransferase-like"/>
    <property type="match status" value="1"/>
</dbReference>
<dbReference type="InterPro" id="IPR036568">
    <property type="entry name" value="GGCT-like_sf"/>
</dbReference>
<dbReference type="CDD" id="cd06661">
    <property type="entry name" value="GGCT_like"/>
    <property type="match status" value="1"/>
</dbReference>
<evidence type="ECO:0000313" key="2">
    <source>
        <dbReference type="Proteomes" id="UP000786693"/>
    </source>
</evidence>
<gene>
    <name evidence="1" type="ORF">JANAI62_08280</name>
</gene>
<evidence type="ECO:0000313" key="1">
    <source>
        <dbReference type="EMBL" id="GIT94205.1"/>
    </source>
</evidence>
<accession>A0ABQ4NIF2</accession>
<dbReference type="Gene3D" id="3.10.490.10">
    <property type="entry name" value="Gamma-glutamyl cyclotransferase-like"/>
    <property type="match status" value="1"/>
</dbReference>
<organism evidence="1 2">
    <name type="scientific">Jannaschia pagri</name>
    <dbReference type="NCBI Taxonomy" id="2829797"/>
    <lineage>
        <taxon>Bacteria</taxon>
        <taxon>Pseudomonadati</taxon>
        <taxon>Pseudomonadota</taxon>
        <taxon>Alphaproteobacteria</taxon>
        <taxon>Rhodobacterales</taxon>
        <taxon>Roseobacteraceae</taxon>
        <taxon>Jannaschia</taxon>
    </lineage>
</organism>
<dbReference type="InterPro" id="IPR013024">
    <property type="entry name" value="GGCT-like"/>
</dbReference>
<comment type="caution">
    <text evidence="1">The sequence shown here is derived from an EMBL/GenBank/DDBJ whole genome shotgun (WGS) entry which is preliminary data.</text>
</comment>
<dbReference type="Proteomes" id="UP000786693">
    <property type="component" value="Unassembled WGS sequence"/>
</dbReference>
<sequence>MEDMDHFFGYGSLVNLSTHAYPGARVATVTGWGRAWRHTMGHDIAFLTAVRRPNAAIDGIVADVPGRDWAALDARETGYLREALPEGPAIYHIPEGHHPAPEQPRPILLSYLDVVVQGYLQQFGEAGVSRFFETTEGWDAPIQDDRAAPLYPRAQVLSRDETALVDTWLGRLGAS</sequence>
<proteinExistence type="predicted"/>
<name>A0ABQ4NIF2_9RHOB</name>
<dbReference type="EMBL" id="BPFH01000001">
    <property type="protein sequence ID" value="GIT94205.1"/>
    <property type="molecule type" value="Genomic_DNA"/>
</dbReference>
<reference evidence="1 2" key="1">
    <citation type="submission" date="2021-05" db="EMBL/GenBank/DDBJ databases">
        <title>Bacteria Genome sequencing.</title>
        <authorList>
            <person name="Takabe Y."/>
            <person name="Nakajima Y."/>
            <person name="Suzuki S."/>
            <person name="Shiozaki T."/>
        </authorList>
    </citation>
    <scope>NUCLEOTIDE SEQUENCE [LARGE SCALE GENOMIC DNA]</scope>
    <source>
        <strain evidence="1 2">AI_62</strain>
    </source>
</reference>